<name>A0ABV2UI03_9ACTN</name>
<dbReference type="Pfam" id="PF13683">
    <property type="entry name" value="rve_3"/>
    <property type="match status" value="1"/>
</dbReference>
<evidence type="ECO:0000313" key="2">
    <source>
        <dbReference type="EMBL" id="MET8437478.1"/>
    </source>
</evidence>
<dbReference type="Proteomes" id="UP001550044">
    <property type="component" value="Unassembled WGS sequence"/>
</dbReference>
<evidence type="ECO:0000259" key="1">
    <source>
        <dbReference type="Pfam" id="PF13683"/>
    </source>
</evidence>
<evidence type="ECO:0000313" key="3">
    <source>
        <dbReference type="Proteomes" id="UP001550044"/>
    </source>
</evidence>
<protein>
    <submittedName>
        <fullName evidence="2">Integrase core domain-containing protein</fullName>
    </submittedName>
</protein>
<dbReference type="InterPro" id="IPR001584">
    <property type="entry name" value="Integrase_cat-core"/>
</dbReference>
<feature type="domain" description="Integrase catalytic" evidence="1">
    <location>
        <begin position="2"/>
        <end position="51"/>
    </location>
</feature>
<comment type="caution">
    <text evidence="2">The sequence shown here is derived from an EMBL/GenBank/DDBJ whole genome shotgun (WGS) entry which is preliminary data.</text>
</comment>
<reference evidence="2 3" key="1">
    <citation type="submission" date="2024-06" db="EMBL/GenBank/DDBJ databases">
        <title>The Natural Products Discovery Center: Release of the First 8490 Sequenced Strains for Exploring Actinobacteria Biosynthetic Diversity.</title>
        <authorList>
            <person name="Kalkreuter E."/>
            <person name="Kautsar S.A."/>
            <person name="Yang D."/>
            <person name="Bader C.D."/>
            <person name="Teijaro C.N."/>
            <person name="Fluegel L."/>
            <person name="Davis C.M."/>
            <person name="Simpson J.R."/>
            <person name="Lauterbach L."/>
            <person name="Steele A.D."/>
            <person name="Gui C."/>
            <person name="Meng S."/>
            <person name="Li G."/>
            <person name="Viehrig K."/>
            <person name="Ye F."/>
            <person name="Su P."/>
            <person name="Kiefer A.F."/>
            <person name="Nichols A."/>
            <person name="Cepeda A.J."/>
            <person name="Yan W."/>
            <person name="Fan B."/>
            <person name="Jiang Y."/>
            <person name="Adhikari A."/>
            <person name="Zheng C.-J."/>
            <person name="Schuster L."/>
            <person name="Cowan T.M."/>
            <person name="Smanski M.J."/>
            <person name="Chevrette M.G."/>
            <person name="De Carvalho L.P.S."/>
            <person name="Shen B."/>
        </authorList>
    </citation>
    <scope>NUCLEOTIDE SEQUENCE [LARGE SCALE GENOMIC DNA]</scope>
    <source>
        <strain evidence="2 3">NPDC005137</strain>
    </source>
</reference>
<sequence length="87" mass="9954">MNAHCKRVIGTVRHQALNHVLLMNQAHGQQVPADFERHYNAHRPHRARGQSPTHASRQPATVYDLDGHRLLRTRILGGTINQYRYAA</sequence>
<organism evidence="2 3">
    <name type="scientific">Streptomyces sp. 900116325</name>
    <dbReference type="NCBI Taxonomy" id="3154295"/>
    <lineage>
        <taxon>Bacteria</taxon>
        <taxon>Bacillati</taxon>
        <taxon>Actinomycetota</taxon>
        <taxon>Actinomycetes</taxon>
        <taxon>Kitasatosporales</taxon>
        <taxon>Streptomycetaceae</taxon>
        <taxon>Streptomyces</taxon>
    </lineage>
</organism>
<dbReference type="EMBL" id="JBEXIP010000038">
    <property type="protein sequence ID" value="MET8437478.1"/>
    <property type="molecule type" value="Genomic_DNA"/>
</dbReference>
<proteinExistence type="predicted"/>
<dbReference type="RefSeq" id="WP_356712154.1">
    <property type="nucleotide sequence ID" value="NZ_JBEXIP010000038.1"/>
</dbReference>
<accession>A0ABV2UI03</accession>
<keyword evidence="3" id="KW-1185">Reference proteome</keyword>
<gene>
    <name evidence="2" type="ORF">ABZV61_32940</name>
</gene>